<keyword evidence="2" id="KW-0812">Transmembrane</keyword>
<dbReference type="Pfam" id="PF23069">
    <property type="entry name" value="DUF7042"/>
    <property type="match status" value="1"/>
</dbReference>
<reference evidence="5" key="3">
    <citation type="submission" date="2023-05" db="EMBL/GenBank/DDBJ databases">
        <authorList>
            <person name="Smith C.H."/>
        </authorList>
    </citation>
    <scope>NUCLEOTIDE SEQUENCE</scope>
    <source>
        <strain evidence="5">CHS0354</strain>
        <tissue evidence="5">Mantle</tissue>
    </source>
</reference>
<proteinExistence type="predicted"/>
<accession>A0AAE0RNL8</accession>
<evidence type="ECO:0000256" key="3">
    <source>
        <dbReference type="SAM" id="SignalP"/>
    </source>
</evidence>
<feature type="region of interest" description="Disordered" evidence="1">
    <location>
        <begin position="346"/>
        <end position="499"/>
    </location>
</feature>
<feature type="compositionally biased region" description="Basic and acidic residues" evidence="1">
    <location>
        <begin position="1188"/>
        <end position="1198"/>
    </location>
</feature>
<reference evidence="5" key="1">
    <citation type="journal article" date="2021" name="Genome Biol. Evol.">
        <title>A High-Quality Reference Genome for a Parasitic Bivalve with Doubly Uniparental Inheritance (Bivalvia: Unionida).</title>
        <authorList>
            <person name="Smith C.H."/>
        </authorList>
    </citation>
    <scope>NUCLEOTIDE SEQUENCE</scope>
    <source>
        <strain evidence="5">CHS0354</strain>
    </source>
</reference>
<evidence type="ECO:0000259" key="4">
    <source>
        <dbReference type="Pfam" id="PF23069"/>
    </source>
</evidence>
<evidence type="ECO:0000256" key="2">
    <source>
        <dbReference type="SAM" id="Phobius"/>
    </source>
</evidence>
<protein>
    <recommendedName>
        <fullName evidence="4">DUF7042 domain-containing protein</fullName>
    </recommendedName>
</protein>
<feature type="chain" id="PRO_5042154566" description="DUF7042 domain-containing protein" evidence="3">
    <location>
        <begin position="24"/>
        <end position="1198"/>
    </location>
</feature>
<feature type="compositionally biased region" description="Basic and acidic residues" evidence="1">
    <location>
        <begin position="409"/>
        <end position="429"/>
    </location>
</feature>
<evidence type="ECO:0000313" key="6">
    <source>
        <dbReference type="Proteomes" id="UP001195483"/>
    </source>
</evidence>
<feature type="compositionally biased region" description="Basic and acidic residues" evidence="1">
    <location>
        <begin position="357"/>
        <end position="371"/>
    </location>
</feature>
<comment type="caution">
    <text evidence="5">The sequence shown here is derived from an EMBL/GenBank/DDBJ whole genome shotgun (WGS) entry which is preliminary data.</text>
</comment>
<dbReference type="EMBL" id="JAEAOA010001503">
    <property type="protein sequence ID" value="KAK3576445.1"/>
    <property type="molecule type" value="Genomic_DNA"/>
</dbReference>
<keyword evidence="3" id="KW-0732">Signal</keyword>
<keyword evidence="2" id="KW-1133">Transmembrane helix</keyword>
<feature type="signal peptide" evidence="3">
    <location>
        <begin position="1"/>
        <end position="23"/>
    </location>
</feature>
<dbReference type="AlphaFoldDB" id="A0AAE0RNL8"/>
<evidence type="ECO:0000256" key="1">
    <source>
        <dbReference type="SAM" id="MobiDB-lite"/>
    </source>
</evidence>
<keyword evidence="2" id="KW-0472">Membrane</keyword>
<feature type="compositionally biased region" description="Basic residues" evidence="1">
    <location>
        <begin position="447"/>
        <end position="470"/>
    </location>
</feature>
<dbReference type="Proteomes" id="UP001195483">
    <property type="component" value="Unassembled WGS sequence"/>
</dbReference>
<name>A0AAE0RNL8_9BIVA</name>
<keyword evidence="6" id="KW-1185">Reference proteome</keyword>
<evidence type="ECO:0000313" key="5">
    <source>
        <dbReference type="EMBL" id="KAK3576445.1"/>
    </source>
</evidence>
<reference evidence="5" key="2">
    <citation type="journal article" date="2021" name="Genome Biol. Evol.">
        <title>Developing a high-quality reference genome for a parasitic bivalve with doubly uniparental inheritance (Bivalvia: Unionida).</title>
        <authorList>
            <person name="Smith C.H."/>
        </authorList>
    </citation>
    <scope>NUCLEOTIDE SEQUENCE</scope>
    <source>
        <strain evidence="5">CHS0354</strain>
        <tissue evidence="5">Mantle</tissue>
    </source>
</reference>
<feature type="region of interest" description="Disordered" evidence="1">
    <location>
        <begin position="662"/>
        <end position="689"/>
    </location>
</feature>
<gene>
    <name evidence="5" type="ORF">CHS0354_025207</name>
</gene>
<feature type="domain" description="DUF7042" evidence="4">
    <location>
        <begin position="174"/>
        <end position="279"/>
    </location>
</feature>
<feature type="compositionally biased region" description="Polar residues" evidence="1">
    <location>
        <begin position="1145"/>
        <end position="1154"/>
    </location>
</feature>
<sequence length="1198" mass="135524">MAKCGSKMIFCFVFGAIIISSSATNCTFPASMDGTWLSSSHGTWVANETHIYGMNFTINGDKNTGPNGLNFTFSCLENHGDSLYAIASTSKYEIFSGLFRTLHTCIDLRDISFAKFVYYIAKAPFSNGDILTANNSYEGICDSSDYNASYAHHVILRNGSESDAFILCPPSIYGTYSYNESCKEPMYNTTSVNVCTTRKEIVFNYNVCSTPLMYSQEGILDCVYYITNGSISYLTVYNSDSTTPDEVDYYRFTCIVLEEITNVVYLTARAKECQASQNTTFVNNGQTMVWRPYELCPIEVADKQEDLIWIAIVVAVVAALVILIIFIFVIVRCIRRRKQRKIDEEQSITEENSVVERSSEKDERNEERHSIDSGIGEPITTGGNEEKRDNSVNTVGEVYVDDSPLTSARKIESDRSDDHSEDKGEEDQPKGSLTKTLISREDEERKRQRKGKDKKKKLRKLGKKKVKQKIGKSVVEGDGSFEGEYSESGSLDSEEEGSRIDGAVIAPFTKQYKYKKHIEHVLEEEKSMSEEDKGDEENNYYDLNTLSPSAATDILVGAEEDAGPNVIGKETKSGTDDVSEVTLVEDATKMHANADTYDMVKREERHDGVDRKGTRKETVDKDETYTHNFTVKDTTHCSDNVLNANSSKKEITLLHAKEVRQKKRKDKKTTMEVGEASYDSCSTETDSGVGDDDETYIDLQLTKDQQEFIYNSLQDKHGNLKPVFKRNEEGKIVRKSDETVVFDPHTGKVRIRKQIGNIFNIPRLKRNKNGRLIGGYHDAPFGPTKQTDVEAELAALDDDVYNNSISGKPSSSSRRTSNIPSARDPNKENIVRSKTVAFDVRDEMEVLPMDITELCELRRTGRRDITSAIRKKLRDRLFRRRKHIGGPAPNDLPIRVPVNGKTKQAWVHSDSHTVQEKLEVDEANGINGEHVQLKPLVKMHVRHSPLWSSGSPMRASGRHGGIPYHRSVGAVSTDPKYLKMFQQGLEKDTKVLHSLNEQHMLMNRRNMRKELHAAGEKKDLDHDQNNQTRKMTFDSSLLEDEVGYQDAEGRTCTRTGLNSTRRYGDYRLRILLEELFRDKKYFDHLIETTDSKSDVLMMTKDIAEYGRGFLLERAEFWDVREPIPPRPPLTPYGFSMSRAHTSLQDDINSTSTITPDLRPNSLPTNLPGYVGYEERSRLSKSNIQETEYDGKNETESSV</sequence>
<dbReference type="InterPro" id="IPR055470">
    <property type="entry name" value="DUF7042"/>
</dbReference>
<feature type="transmembrane region" description="Helical" evidence="2">
    <location>
        <begin position="307"/>
        <end position="331"/>
    </location>
</feature>
<feature type="region of interest" description="Disordered" evidence="1">
    <location>
        <begin position="801"/>
        <end position="828"/>
    </location>
</feature>
<feature type="compositionally biased region" description="Low complexity" evidence="1">
    <location>
        <begin position="803"/>
        <end position="821"/>
    </location>
</feature>
<organism evidence="5 6">
    <name type="scientific">Potamilus streckersoni</name>
    <dbReference type="NCBI Taxonomy" id="2493646"/>
    <lineage>
        <taxon>Eukaryota</taxon>
        <taxon>Metazoa</taxon>
        <taxon>Spiralia</taxon>
        <taxon>Lophotrochozoa</taxon>
        <taxon>Mollusca</taxon>
        <taxon>Bivalvia</taxon>
        <taxon>Autobranchia</taxon>
        <taxon>Heteroconchia</taxon>
        <taxon>Palaeoheterodonta</taxon>
        <taxon>Unionida</taxon>
        <taxon>Unionoidea</taxon>
        <taxon>Unionidae</taxon>
        <taxon>Ambleminae</taxon>
        <taxon>Lampsilini</taxon>
        <taxon>Potamilus</taxon>
    </lineage>
</organism>
<feature type="region of interest" description="Disordered" evidence="1">
    <location>
        <begin position="1145"/>
        <end position="1198"/>
    </location>
</feature>